<keyword evidence="2" id="KW-1185">Reference proteome</keyword>
<evidence type="ECO:0000313" key="1">
    <source>
        <dbReference type="EMBL" id="KAK4475939.1"/>
    </source>
</evidence>
<evidence type="ECO:0000313" key="2">
    <source>
        <dbReference type="Proteomes" id="UP001292079"/>
    </source>
</evidence>
<dbReference type="EMBL" id="JALJAT010000001">
    <property type="protein sequence ID" value="KAK4475939.1"/>
    <property type="molecule type" value="Genomic_DNA"/>
</dbReference>
<gene>
    <name evidence="1" type="ORF">MN116_001179</name>
</gene>
<name>A0AAE1ZM11_SCHME</name>
<proteinExistence type="predicted"/>
<sequence>MRFGLTQREFVQYTQTTQPNVLKPGVIDEVIKVLTKHFEKCEDERIQLLAEAERKRMQNLEAETDLKHIHLCIKPQLKTESKKLVKKSEKTYMRWMDTQKPGVYPAPDSTKLKKTVDSEVLVETNDNTLNPSSDDHNNQYGDAFYSNQKKQTDPDACLHLPLGMVRDPTPRTRRFLSAQTSESLYGIANQIVYSPSEEQRQKH</sequence>
<protein>
    <submittedName>
        <fullName evidence="1">Uncharacterized protein</fullName>
    </submittedName>
</protein>
<reference evidence="1" key="2">
    <citation type="journal article" date="2023" name="Infect Dis Poverty">
        <title>Chromosome-scale genome of the human blood fluke Schistosoma mekongi and its implications for public health.</title>
        <authorList>
            <person name="Zhou M."/>
            <person name="Xu L."/>
            <person name="Xu D."/>
            <person name="Chen W."/>
            <person name="Khan J."/>
            <person name="Hu Y."/>
            <person name="Huang H."/>
            <person name="Wei H."/>
            <person name="Zhang Y."/>
            <person name="Chusongsang P."/>
            <person name="Tanasarnprasert K."/>
            <person name="Hu X."/>
            <person name="Limpanont Y."/>
            <person name="Lv Z."/>
        </authorList>
    </citation>
    <scope>NUCLEOTIDE SEQUENCE</scope>
    <source>
        <strain evidence="1">LV_2022a</strain>
    </source>
</reference>
<dbReference type="AlphaFoldDB" id="A0AAE1ZM11"/>
<reference evidence="1" key="1">
    <citation type="submission" date="2022-04" db="EMBL/GenBank/DDBJ databases">
        <authorList>
            <person name="Xu L."/>
            <person name="Lv Z."/>
        </authorList>
    </citation>
    <scope>NUCLEOTIDE SEQUENCE</scope>
    <source>
        <strain evidence="1">LV_2022a</strain>
    </source>
</reference>
<organism evidence="1 2">
    <name type="scientific">Schistosoma mekongi</name>
    <name type="common">Parasitic worm</name>
    <dbReference type="NCBI Taxonomy" id="38744"/>
    <lineage>
        <taxon>Eukaryota</taxon>
        <taxon>Metazoa</taxon>
        <taxon>Spiralia</taxon>
        <taxon>Lophotrochozoa</taxon>
        <taxon>Platyhelminthes</taxon>
        <taxon>Trematoda</taxon>
        <taxon>Digenea</taxon>
        <taxon>Strigeidida</taxon>
        <taxon>Schistosomatoidea</taxon>
        <taxon>Schistosomatidae</taxon>
        <taxon>Schistosoma</taxon>
    </lineage>
</organism>
<comment type="caution">
    <text evidence="1">The sequence shown here is derived from an EMBL/GenBank/DDBJ whole genome shotgun (WGS) entry which is preliminary data.</text>
</comment>
<dbReference type="Proteomes" id="UP001292079">
    <property type="component" value="Unassembled WGS sequence"/>
</dbReference>
<accession>A0AAE1ZM11</accession>